<accession>A0A366DU89</accession>
<feature type="region of interest" description="Disordered" evidence="1">
    <location>
        <begin position="1"/>
        <end position="100"/>
    </location>
</feature>
<proteinExistence type="predicted"/>
<dbReference type="EMBL" id="QNRE01000002">
    <property type="protein sequence ID" value="RBO93656.1"/>
    <property type="molecule type" value="Genomic_DNA"/>
</dbReference>
<name>A0A366DU89_9NOCA</name>
<evidence type="ECO:0000313" key="2">
    <source>
        <dbReference type="EMBL" id="RBO93656.1"/>
    </source>
</evidence>
<comment type="caution">
    <text evidence="2">The sequence shown here is derived from an EMBL/GenBank/DDBJ whole genome shotgun (WGS) entry which is preliminary data.</text>
</comment>
<organism evidence="2 3">
    <name type="scientific">Nocardia puris</name>
    <dbReference type="NCBI Taxonomy" id="208602"/>
    <lineage>
        <taxon>Bacteria</taxon>
        <taxon>Bacillati</taxon>
        <taxon>Actinomycetota</taxon>
        <taxon>Actinomycetes</taxon>
        <taxon>Mycobacteriales</taxon>
        <taxon>Nocardiaceae</taxon>
        <taxon>Nocardia</taxon>
    </lineage>
</organism>
<dbReference type="Proteomes" id="UP000252586">
    <property type="component" value="Unassembled WGS sequence"/>
</dbReference>
<protein>
    <submittedName>
        <fullName evidence="2">Uncharacterized protein</fullName>
    </submittedName>
</protein>
<reference evidence="2 3" key="1">
    <citation type="submission" date="2018-06" db="EMBL/GenBank/DDBJ databases">
        <title>Genomic Encyclopedia of Type Strains, Phase IV (KMG-IV): sequencing the most valuable type-strain genomes for metagenomic binning, comparative biology and taxonomic classification.</title>
        <authorList>
            <person name="Goeker M."/>
        </authorList>
    </citation>
    <scope>NUCLEOTIDE SEQUENCE [LARGE SCALE GENOMIC DNA]</scope>
    <source>
        <strain evidence="2 3">DSM 44599</strain>
    </source>
</reference>
<sequence>MVGRSSVGVGACRRGEDGLRTAPARAHAADETDEQAQHAPVSRGPRPPRRAAAATPSSGSALTSSSATEGFAVRNRTSGPGSRVAATLGERRHAQHLARRVQPGEFRLGVRHGRENARAVLEQHGAGLGGLHAERPAHQQRLPQFPFECRDLLGRRRSRCSSAPPPRRSANRTAPPDGGRAACGRRTSPHARSRAVAPSSFAIRVNECPQYAEAAPEGAMPW</sequence>
<keyword evidence="3" id="KW-1185">Reference proteome</keyword>
<evidence type="ECO:0000313" key="3">
    <source>
        <dbReference type="Proteomes" id="UP000252586"/>
    </source>
</evidence>
<feature type="compositionally biased region" description="Low complexity" evidence="1">
    <location>
        <begin position="39"/>
        <end position="68"/>
    </location>
</feature>
<evidence type="ECO:0000256" key="1">
    <source>
        <dbReference type="SAM" id="MobiDB-lite"/>
    </source>
</evidence>
<gene>
    <name evidence="2" type="ORF">DFR74_10272</name>
</gene>
<feature type="region of interest" description="Disordered" evidence="1">
    <location>
        <begin position="157"/>
        <end position="196"/>
    </location>
</feature>
<dbReference type="AlphaFoldDB" id="A0A366DU89"/>